<organism evidence="2 3">
    <name type="scientific">Rohdeia mirabilis</name>
    <dbReference type="NCBI Taxonomy" id="2528008"/>
    <lineage>
        <taxon>Bacteria</taxon>
        <taxon>Pseudomonadati</taxon>
        <taxon>Planctomycetota</taxon>
        <taxon>Planctomycetia</taxon>
        <taxon>Planctomycetia incertae sedis</taxon>
        <taxon>Rohdeia</taxon>
    </lineage>
</organism>
<proteinExistence type="predicted"/>
<evidence type="ECO:0000256" key="1">
    <source>
        <dbReference type="SAM" id="SignalP"/>
    </source>
</evidence>
<feature type="signal peptide" evidence="1">
    <location>
        <begin position="1"/>
        <end position="21"/>
    </location>
</feature>
<dbReference type="SUPFAM" id="SSF48695">
    <property type="entry name" value="Multiheme cytochromes"/>
    <property type="match status" value="1"/>
</dbReference>
<feature type="chain" id="PRO_5022245566" evidence="1">
    <location>
        <begin position="22"/>
        <end position="713"/>
    </location>
</feature>
<dbReference type="EMBL" id="CP036290">
    <property type="protein sequence ID" value="QDU83594.1"/>
    <property type="molecule type" value="Genomic_DNA"/>
</dbReference>
<protein>
    <submittedName>
        <fullName evidence="2">Uncharacterized protein</fullName>
    </submittedName>
</protein>
<keyword evidence="1" id="KW-0732">Signal</keyword>
<dbReference type="RefSeq" id="WP_419186275.1">
    <property type="nucleotide sequence ID" value="NZ_CP036290.1"/>
</dbReference>
<dbReference type="AlphaFoldDB" id="A0A518CWK5"/>
<keyword evidence="3" id="KW-1185">Reference proteome</keyword>
<gene>
    <name evidence="2" type="ORF">Pla163_06930</name>
</gene>
<evidence type="ECO:0000313" key="3">
    <source>
        <dbReference type="Proteomes" id="UP000319342"/>
    </source>
</evidence>
<sequence precursor="true">MTRPFAAVAAFFAAVATVATSFSAPAPMPIGYLTTAADFAGPGTQPGSLNLSIVPSTGCKFCHGNYDEDVEPYSLWNASLMAQSARDPMFWACLTVSEQEVPGVGASCLRCHTPGGFLEGNVTAPGGTDGSLLTDEDFDGVTCNVCHRMVDPVASPANPASDTAILAALSGAGNLPTDAHNGYYIVDPDDVRRGPFDLGQFFNWHPVAESPYHRESLLCATCHDNSNALYTRVGGPTPSPTDTYVLNALGQPSTASKQDQFPQQRTYSEWAESAFAQGPINLNGKFGGEKQNVASCQDCHMPDANDIACAPGFSPVQRPDMPLHHLHGANTWVLDAVLALDAETDPAKRLYPTSANSDLTPAAVAGAKERTGRMLRDAAEMDVEVDTNGDLAVRVWNDSGHKLPTGFVEGRRIWLNVQYLDANCNVVDERGGYDLVNATLDEVTTKVYEIELGLDAAAAAASGAPAGEGQHYMLSNVIEKDNRIPPRGFTNAGFEAVQAHPVGATYADGQYWDDTTFSIPAGATSARVRLYYQTTAKEWVEFLRDSNTTDARGQIAYDLWESTGKSEPFLMEERTIAFDTPSFTIDEPEFDVSDGGFIRMRTNAGVANAGNLFWVVGSASGTEPGLPVGALTLPLVWDAYTQQTVFTPNTFPLQNSFGTLNAQGRATTAFKGNVNQLAGFEEIVLHHVVVVIDPTDPALVTWISCPVRLELRP</sequence>
<dbReference type="Proteomes" id="UP000319342">
    <property type="component" value="Chromosome"/>
</dbReference>
<dbReference type="Gene3D" id="1.10.1130.10">
    <property type="entry name" value="Flavocytochrome C3, Chain A"/>
    <property type="match status" value="1"/>
</dbReference>
<accession>A0A518CWK5</accession>
<evidence type="ECO:0000313" key="2">
    <source>
        <dbReference type="EMBL" id="QDU83594.1"/>
    </source>
</evidence>
<name>A0A518CWK5_9BACT</name>
<reference evidence="2 3" key="1">
    <citation type="submission" date="2019-02" db="EMBL/GenBank/DDBJ databases">
        <title>Deep-cultivation of Planctomycetes and their phenomic and genomic characterization uncovers novel biology.</title>
        <authorList>
            <person name="Wiegand S."/>
            <person name="Jogler M."/>
            <person name="Boedeker C."/>
            <person name="Pinto D."/>
            <person name="Vollmers J."/>
            <person name="Rivas-Marin E."/>
            <person name="Kohn T."/>
            <person name="Peeters S.H."/>
            <person name="Heuer A."/>
            <person name="Rast P."/>
            <person name="Oberbeckmann S."/>
            <person name="Bunk B."/>
            <person name="Jeske O."/>
            <person name="Meyerdierks A."/>
            <person name="Storesund J.E."/>
            <person name="Kallscheuer N."/>
            <person name="Luecker S."/>
            <person name="Lage O.M."/>
            <person name="Pohl T."/>
            <person name="Merkel B.J."/>
            <person name="Hornburger P."/>
            <person name="Mueller R.-W."/>
            <person name="Bruemmer F."/>
            <person name="Labrenz M."/>
            <person name="Spormann A.M."/>
            <person name="Op den Camp H."/>
            <person name="Overmann J."/>
            <person name="Amann R."/>
            <person name="Jetten M.S.M."/>
            <person name="Mascher T."/>
            <person name="Medema M.H."/>
            <person name="Devos D.P."/>
            <person name="Kaster A.-K."/>
            <person name="Ovreas L."/>
            <person name="Rohde M."/>
            <person name="Galperin M.Y."/>
            <person name="Jogler C."/>
        </authorList>
    </citation>
    <scope>NUCLEOTIDE SEQUENCE [LARGE SCALE GENOMIC DNA]</scope>
    <source>
        <strain evidence="2 3">Pla163</strain>
    </source>
</reference>
<dbReference type="InterPro" id="IPR036280">
    <property type="entry name" value="Multihaem_cyt_sf"/>
</dbReference>